<dbReference type="AlphaFoldDB" id="A0A7M2TFH0"/>
<dbReference type="PANTHER" id="PTHR10381:SF26">
    <property type="entry name" value="ATP-DEPENDENT CLP PROTEASE PROTEOLYTIC SUBUNIT-LIKE-RELATED"/>
    <property type="match status" value="1"/>
</dbReference>
<sequence>MGLPPGDLLRLLAARRLLADFLSACDVETICLGQAGSTAAVLLAAGTPGKRCALPGARMALSQPALHEPVEGRASDLAVPAEELAWVRTRLEELLVRHTGRTRAQVGADIERDRILTSQEALEYGLIDRIVPDRKATRPAPGER</sequence>
<evidence type="ECO:0000256" key="2">
    <source>
        <dbReference type="RuleBase" id="RU003567"/>
    </source>
</evidence>
<dbReference type="EMBL" id="CP063374">
    <property type="protein sequence ID" value="QOV47480.1"/>
    <property type="molecule type" value="Genomic_DNA"/>
</dbReference>
<protein>
    <recommendedName>
        <fullName evidence="2">ATP-dependent Clp protease proteolytic subunit</fullName>
    </recommendedName>
</protein>
<dbReference type="Proteomes" id="UP000594008">
    <property type="component" value="Chromosome"/>
</dbReference>
<dbReference type="InterPro" id="IPR023562">
    <property type="entry name" value="ClpP/TepA"/>
</dbReference>
<dbReference type="GO" id="GO:0004252">
    <property type="term" value="F:serine-type endopeptidase activity"/>
    <property type="evidence" value="ECO:0007669"/>
    <property type="project" value="InterPro"/>
</dbReference>
<keyword evidence="3" id="KW-0378">Hydrolase</keyword>
<dbReference type="GO" id="GO:0009368">
    <property type="term" value="C:endopeptidase Clp complex"/>
    <property type="evidence" value="ECO:0007669"/>
    <property type="project" value="TreeGrafter"/>
</dbReference>
<dbReference type="KEGG" id="schf:IPT68_05350"/>
<reference evidence="3 4" key="1">
    <citation type="submission" date="2020-10" db="EMBL/GenBank/DDBJ databases">
        <title>Streptomyces chromofuscus complate genome analysis.</title>
        <authorList>
            <person name="Anwar N."/>
        </authorList>
    </citation>
    <scope>NUCLEOTIDE SEQUENCE [LARGE SCALE GENOMIC DNA]</scope>
    <source>
        <strain evidence="3 4">DSM 40273</strain>
    </source>
</reference>
<organism evidence="3 4">
    <name type="scientific">Streptomyces chromofuscus</name>
    <dbReference type="NCBI Taxonomy" id="42881"/>
    <lineage>
        <taxon>Bacteria</taxon>
        <taxon>Bacillati</taxon>
        <taxon>Actinomycetota</taxon>
        <taxon>Actinomycetes</taxon>
        <taxon>Kitasatosporales</taxon>
        <taxon>Streptomycetaceae</taxon>
        <taxon>Streptomyces</taxon>
    </lineage>
</organism>
<dbReference type="CDD" id="cd07017">
    <property type="entry name" value="S14_ClpP_2"/>
    <property type="match status" value="1"/>
</dbReference>
<dbReference type="Gene3D" id="3.90.226.10">
    <property type="entry name" value="2-enoyl-CoA Hydratase, Chain A, domain 1"/>
    <property type="match status" value="1"/>
</dbReference>
<accession>A0A7M2TFH0</accession>
<evidence type="ECO:0000256" key="1">
    <source>
        <dbReference type="ARBA" id="ARBA00007039"/>
    </source>
</evidence>
<dbReference type="InterPro" id="IPR029045">
    <property type="entry name" value="ClpP/crotonase-like_dom_sf"/>
</dbReference>
<dbReference type="InterPro" id="IPR001907">
    <property type="entry name" value="ClpP"/>
</dbReference>
<proteinExistence type="inferred from homology"/>
<evidence type="ECO:0000313" key="3">
    <source>
        <dbReference type="EMBL" id="QOV47480.1"/>
    </source>
</evidence>
<evidence type="ECO:0000313" key="4">
    <source>
        <dbReference type="Proteomes" id="UP000594008"/>
    </source>
</evidence>
<dbReference type="GO" id="GO:0051117">
    <property type="term" value="F:ATPase binding"/>
    <property type="evidence" value="ECO:0007669"/>
    <property type="project" value="TreeGrafter"/>
</dbReference>
<comment type="similarity">
    <text evidence="1 2">Belongs to the peptidase S14 family.</text>
</comment>
<keyword evidence="3" id="KW-0645">Protease</keyword>
<dbReference type="GO" id="GO:0006515">
    <property type="term" value="P:protein quality control for misfolded or incompletely synthesized proteins"/>
    <property type="evidence" value="ECO:0007669"/>
    <property type="project" value="TreeGrafter"/>
</dbReference>
<dbReference type="SUPFAM" id="SSF52096">
    <property type="entry name" value="ClpP/crotonase"/>
    <property type="match status" value="1"/>
</dbReference>
<dbReference type="PANTHER" id="PTHR10381">
    <property type="entry name" value="ATP-DEPENDENT CLP PROTEASE PROTEOLYTIC SUBUNIT"/>
    <property type="match status" value="1"/>
</dbReference>
<gene>
    <name evidence="3" type="ORF">IPT68_05350</name>
</gene>
<dbReference type="GO" id="GO:0004176">
    <property type="term" value="F:ATP-dependent peptidase activity"/>
    <property type="evidence" value="ECO:0007669"/>
    <property type="project" value="InterPro"/>
</dbReference>
<dbReference type="Pfam" id="PF00574">
    <property type="entry name" value="CLP_protease"/>
    <property type="match status" value="1"/>
</dbReference>
<dbReference type="PRINTS" id="PR00127">
    <property type="entry name" value="CLPPROTEASEP"/>
</dbReference>
<keyword evidence="4" id="KW-1185">Reference proteome</keyword>
<name>A0A7M2TFH0_STRCW</name>